<proteinExistence type="predicted"/>
<accession>A0A1P8WJ73</accession>
<name>A0A1P8WJ73_9PLAN</name>
<dbReference type="Proteomes" id="UP000187735">
    <property type="component" value="Chromosome"/>
</dbReference>
<dbReference type="EMBL" id="CP017641">
    <property type="protein sequence ID" value="APZ94110.1"/>
    <property type="molecule type" value="Genomic_DNA"/>
</dbReference>
<feature type="region of interest" description="Disordered" evidence="1">
    <location>
        <begin position="1"/>
        <end position="20"/>
    </location>
</feature>
<organism evidence="2 3">
    <name type="scientific">Fuerstiella marisgermanici</name>
    <dbReference type="NCBI Taxonomy" id="1891926"/>
    <lineage>
        <taxon>Bacteria</taxon>
        <taxon>Pseudomonadati</taxon>
        <taxon>Planctomycetota</taxon>
        <taxon>Planctomycetia</taxon>
        <taxon>Planctomycetales</taxon>
        <taxon>Planctomycetaceae</taxon>
        <taxon>Fuerstiella</taxon>
    </lineage>
</organism>
<protein>
    <submittedName>
        <fullName evidence="2">Uncharacterized protein</fullName>
    </submittedName>
</protein>
<dbReference type="AlphaFoldDB" id="A0A1P8WJ73"/>
<evidence type="ECO:0000256" key="1">
    <source>
        <dbReference type="SAM" id="MobiDB-lite"/>
    </source>
</evidence>
<reference evidence="2 3" key="1">
    <citation type="journal article" date="2016" name="Front. Microbiol.">
        <title>Fuerstia marisgermanicae gen. nov., sp. nov., an Unusual Member of the Phylum Planctomycetes from the German Wadden Sea.</title>
        <authorList>
            <person name="Kohn T."/>
            <person name="Heuer A."/>
            <person name="Jogler M."/>
            <person name="Vollmers J."/>
            <person name="Boedeker C."/>
            <person name="Bunk B."/>
            <person name="Rast P."/>
            <person name="Borchert D."/>
            <person name="Glockner I."/>
            <person name="Freese H.M."/>
            <person name="Klenk H.P."/>
            <person name="Overmann J."/>
            <person name="Kaster A.K."/>
            <person name="Rohde M."/>
            <person name="Wiegand S."/>
            <person name="Jogler C."/>
        </authorList>
    </citation>
    <scope>NUCLEOTIDE SEQUENCE [LARGE SCALE GENOMIC DNA]</scope>
    <source>
        <strain evidence="2 3">NH11</strain>
    </source>
</reference>
<keyword evidence="3" id="KW-1185">Reference proteome</keyword>
<dbReference type="KEGG" id="fmr:Fuma_03733"/>
<evidence type="ECO:0000313" key="2">
    <source>
        <dbReference type="EMBL" id="APZ94110.1"/>
    </source>
</evidence>
<evidence type="ECO:0000313" key="3">
    <source>
        <dbReference type="Proteomes" id="UP000187735"/>
    </source>
</evidence>
<sequence>MGDAKSARLSDGFPLLPEKNHTREETLADTVSTIAKIASRSVSLNLHTNF</sequence>
<gene>
    <name evidence="2" type="ORF">Fuma_03733</name>
</gene>